<feature type="compositionally biased region" description="Basic and acidic residues" evidence="3">
    <location>
        <begin position="166"/>
        <end position="186"/>
    </location>
</feature>
<dbReference type="InterPro" id="IPR044601">
    <property type="entry name" value="HMGB6/HMGB13"/>
</dbReference>
<proteinExistence type="predicted"/>
<feature type="compositionally biased region" description="Basic and acidic residues" evidence="3">
    <location>
        <begin position="368"/>
        <end position="388"/>
    </location>
</feature>
<protein>
    <recommendedName>
        <fullName evidence="4">HMG box domain-containing protein</fullName>
    </recommendedName>
</protein>
<feature type="region of interest" description="Disordered" evidence="3">
    <location>
        <begin position="284"/>
        <end position="303"/>
    </location>
</feature>
<reference evidence="5" key="1">
    <citation type="submission" date="2023-07" db="EMBL/GenBank/DDBJ databases">
        <title>draft genome sequence of fig (Ficus carica).</title>
        <authorList>
            <person name="Takahashi T."/>
            <person name="Nishimura K."/>
        </authorList>
    </citation>
    <scope>NUCLEOTIDE SEQUENCE</scope>
</reference>
<feature type="region of interest" description="Disordered" evidence="3">
    <location>
        <begin position="165"/>
        <end position="188"/>
    </location>
</feature>
<feature type="coiled-coil region" evidence="2">
    <location>
        <begin position="463"/>
        <end position="494"/>
    </location>
</feature>
<dbReference type="GO" id="GO:0003677">
    <property type="term" value="F:DNA binding"/>
    <property type="evidence" value="ECO:0007669"/>
    <property type="project" value="UniProtKB-UniRule"/>
</dbReference>
<dbReference type="Pfam" id="PF00505">
    <property type="entry name" value="HMG_box"/>
    <property type="match status" value="3"/>
</dbReference>
<feature type="compositionally biased region" description="Basic and acidic residues" evidence="3">
    <location>
        <begin position="47"/>
        <end position="57"/>
    </location>
</feature>
<gene>
    <name evidence="5" type="ORF">TIFTF001_003355</name>
</gene>
<feature type="compositionally biased region" description="Basic and acidic residues" evidence="3">
    <location>
        <begin position="284"/>
        <end position="299"/>
    </location>
</feature>
<dbReference type="SMART" id="SM00398">
    <property type="entry name" value="HMG"/>
    <property type="match status" value="3"/>
</dbReference>
<keyword evidence="6" id="KW-1185">Reference proteome</keyword>
<name>A0AA88CU20_FICCA</name>
<dbReference type="PROSITE" id="PS50118">
    <property type="entry name" value="HMG_BOX_2"/>
    <property type="match status" value="3"/>
</dbReference>
<feature type="DNA-binding region" description="HMG box" evidence="1">
    <location>
        <begin position="300"/>
        <end position="366"/>
    </location>
</feature>
<feature type="region of interest" description="Disordered" evidence="3">
    <location>
        <begin position="1"/>
        <end position="93"/>
    </location>
</feature>
<evidence type="ECO:0000313" key="5">
    <source>
        <dbReference type="EMBL" id="GMN31675.1"/>
    </source>
</evidence>
<dbReference type="PANTHER" id="PTHR46912">
    <property type="entry name" value="HIGH MOBILITY GROUP B PROTEIN 13"/>
    <property type="match status" value="1"/>
</dbReference>
<feature type="domain" description="HMG box" evidence="4">
    <location>
        <begin position="184"/>
        <end position="252"/>
    </location>
</feature>
<feature type="DNA-binding region" description="HMG box" evidence="1">
    <location>
        <begin position="184"/>
        <end position="252"/>
    </location>
</feature>
<sequence length="509" mass="59700">MADTAVAEPFALPKKPRNGRKALKEKNTSVAAELQPTSESPIPPPMSKDDPTKENHESLSQPKKGKSRAAAGAASKKRQQMKENASAAASGFEKDLMEMQEMLEKLKIEKEKTEELLKEKDEMLKMKEEELETRGKKQEKLQVELKKLQKLKEFKPTVTFPIFQTMKDKEQDKKEKKKKNCPEKKRPSPPYILWCKDQWNEIKKENPEAEFKEIANILGAKWKNISAEEKKPYEERYQAEKEAYLQVMAKEKRENEAMKLFEDENKQKTAMELLDQYLQFKQEAEKENKKTKKEKDPLKPKQPMSAFFLFSNERRAALLAENKSVTEVAKITGEEWKNMSERKRAPYEEKAKKKKETYLQEMEIYKQTKEEETANLRKEEEEQMKLQKQEALQLLKKKEKTDNIIKKTKEKRQKKKKEVDPNKPKKPASSYLLYSKEARKNILEKEPEIDNKTLTLKISLQWKEMSEEERKKWNEKAAEAMETYKKELEAYNKTVVVGASSTSTTEKLK</sequence>
<dbReference type="Proteomes" id="UP001187192">
    <property type="component" value="Unassembled WGS sequence"/>
</dbReference>
<feature type="domain" description="HMG box" evidence="4">
    <location>
        <begin position="300"/>
        <end position="366"/>
    </location>
</feature>
<dbReference type="InterPro" id="IPR009071">
    <property type="entry name" value="HMG_box_dom"/>
</dbReference>
<feature type="domain" description="HMG box" evidence="4">
    <location>
        <begin position="424"/>
        <end position="492"/>
    </location>
</feature>
<organism evidence="5 6">
    <name type="scientific">Ficus carica</name>
    <name type="common">Common fig</name>
    <dbReference type="NCBI Taxonomy" id="3494"/>
    <lineage>
        <taxon>Eukaryota</taxon>
        <taxon>Viridiplantae</taxon>
        <taxon>Streptophyta</taxon>
        <taxon>Embryophyta</taxon>
        <taxon>Tracheophyta</taxon>
        <taxon>Spermatophyta</taxon>
        <taxon>Magnoliopsida</taxon>
        <taxon>eudicotyledons</taxon>
        <taxon>Gunneridae</taxon>
        <taxon>Pentapetalae</taxon>
        <taxon>rosids</taxon>
        <taxon>fabids</taxon>
        <taxon>Rosales</taxon>
        <taxon>Moraceae</taxon>
        <taxon>Ficeae</taxon>
        <taxon>Ficus</taxon>
    </lineage>
</organism>
<evidence type="ECO:0000259" key="4">
    <source>
        <dbReference type="PROSITE" id="PS50118"/>
    </source>
</evidence>
<dbReference type="PANTHER" id="PTHR46912:SF1">
    <property type="entry name" value="HIGH MOBILITY GROUP B PROTEIN 13"/>
    <property type="match status" value="1"/>
</dbReference>
<dbReference type="GO" id="GO:0005634">
    <property type="term" value="C:nucleus"/>
    <property type="evidence" value="ECO:0007669"/>
    <property type="project" value="UniProtKB-UniRule"/>
</dbReference>
<evidence type="ECO:0000313" key="6">
    <source>
        <dbReference type="Proteomes" id="UP001187192"/>
    </source>
</evidence>
<dbReference type="SUPFAM" id="SSF47095">
    <property type="entry name" value="HMG-box"/>
    <property type="match status" value="3"/>
</dbReference>
<feature type="DNA-binding region" description="HMG box" evidence="1">
    <location>
        <begin position="424"/>
        <end position="492"/>
    </location>
</feature>
<dbReference type="AlphaFoldDB" id="A0AA88CU20"/>
<dbReference type="CDD" id="cd22006">
    <property type="entry name" value="HMG-box_AtHMGB6-like_rpt1"/>
    <property type="match status" value="1"/>
</dbReference>
<dbReference type="InterPro" id="IPR036910">
    <property type="entry name" value="HMG_box_dom_sf"/>
</dbReference>
<keyword evidence="1" id="KW-0238">DNA-binding</keyword>
<feature type="region of interest" description="Disordered" evidence="3">
    <location>
        <begin position="368"/>
        <end position="432"/>
    </location>
</feature>
<keyword evidence="2" id="KW-0175">Coiled coil</keyword>
<evidence type="ECO:0000256" key="1">
    <source>
        <dbReference type="PROSITE-ProRule" id="PRU00267"/>
    </source>
</evidence>
<dbReference type="EMBL" id="BTGU01000003">
    <property type="protein sequence ID" value="GMN31675.1"/>
    <property type="molecule type" value="Genomic_DNA"/>
</dbReference>
<comment type="caution">
    <text evidence="5">The sequence shown here is derived from an EMBL/GenBank/DDBJ whole genome shotgun (WGS) entry which is preliminary data.</text>
</comment>
<dbReference type="Gene3D" id="1.10.30.10">
    <property type="entry name" value="High mobility group box domain"/>
    <property type="match status" value="3"/>
</dbReference>
<keyword evidence="1" id="KW-0539">Nucleus</keyword>
<accession>A0AA88CU20</accession>
<evidence type="ECO:0000256" key="3">
    <source>
        <dbReference type="SAM" id="MobiDB-lite"/>
    </source>
</evidence>
<evidence type="ECO:0000256" key="2">
    <source>
        <dbReference type="SAM" id="Coils"/>
    </source>
</evidence>